<name>A0A060ACN3_9CAUD</name>
<evidence type="ECO:0000313" key="1">
    <source>
        <dbReference type="EMBL" id="AIA64680.1"/>
    </source>
</evidence>
<organism evidence="1 2">
    <name type="scientific">Cronobacter phage CR8</name>
    <dbReference type="NCBI Taxonomy" id="1327934"/>
    <lineage>
        <taxon>Viruses</taxon>
        <taxon>Duplodnaviria</taxon>
        <taxon>Heunggongvirae</taxon>
        <taxon>Uroviricota</taxon>
        <taxon>Caudoviricetes</taxon>
        <taxon>Vequintavirinae</taxon>
        <taxon>Certrevirus</taxon>
        <taxon>Certrevirus CR8</taxon>
    </lineage>
</organism>
<dbReference type="EMBL" id="KC954774">
    <property type="protein sequence ID" value="AIA64680.1"/>
    <property type="molecule type" value="Genomic_DNA"/>
</dbReference>
<dbReference type="Proteomes" id="UP000026984">
    <property type="component" value="Segment"/>
</dbReference>
<protein>
    <submittedName>
        <fullName evidence="1">Uncharacterized protein</fullName>
    </submittedName>
</protein>
<evidence type="ECO:0000313" key="2">
    <source>
        <dbReference type="Proteomes" id="UP000026984"/>
    </source>
</evidence>
<gene>
    <name evidence="1" type="ORF">CR8_150</name>
</gene>
<dbReference type="RefSeq" id="YP_009042387.1">
    <property type="nucleotide sequence ID" value="NC_024354.1"/>
</dbReference>
<accession>A0A060ACN3</accession>
<dbReference type="GeneID" id="19686901"/>
<dbReference type="KEGG" id="vg:19686901"/>
<sequence length="84" mass="9405">MLKFIKSLFTRTAPACKLPPLEAQGVIARKVSELFIVSLVHNGGDCYEIIEMGRYTKTGSSRVRYGEHRARNHFDSVCCMIGAK</sequence>
<reference evidence="1 2" key="1">
    <citation type="submission" date="2013-04" db="EMBL/GenBank/DDBJ databases">
        <title>Complete Genome Sequence of Cronobacter sakazakii Bacteriophage CR8.</title>
        <authorList>
            <person name="Kim Y."/>
            <person name="Shin H."/>
            <person name="Ryu S."/>
        </authorList>
    </citation>
    <scope>NUCLEOTIDE SEQUENCE [LARGE SCALE GENOMIC DNA]</scope>
</reference>
<keyword evidence="2" id="KW-1185">Reference proteome</keyword>
<proteinExistence type="predicted"/>